<keyword evidence="4" id="KW-1185">Reference proteome</keyword>
<dbReference type="InterPro" id="IPR025668">
    <property type="entry name" value="Tnp_DDE_dom"/>
</dbReference>
<name>A0A2D2D7K2_METT3</name>
<accession>A0A2D2D7K2</accession>
<geneLocation type="plasmid" evidence="4">
    <name>pob3b3</name>
</geneLocation>
<gene>
    <name evidence="3" type="ORF">CQW49_23900</name>
</gene>
<proteinExistence type="predicted"/>
<dbReference type="KEGG" id="mtw:CQW49_23900"/>
<organism evidence="3 4">
    <name type="scientific">Methylosinus trichosporium (strain ATCC 35070 / NCIMB 11131 / UNIQEM 75 / OB3b)</name>
    <dbReference type="NCBI Taxonomy" id="595536"/>
    <lineage>
        <taxon>Bacteria</taxon>
        <taxon>Pseudomonadati</taxon>
        <taxon>Pseudomonadota</taxon>
        <taxon>Alphaproteobacteria</taxon>
        <taxon>Hyphomicrobiales</taxon>
        <taxon>Methylocystaceae</taxon>
        <taxon>Methylosinus</taxon>
    </lineage>
</organism>
<sequence length="141" mass="16327">MRHEANVGVKWNVRRRWRPSQWRPTLQGFHLSRDSWSRERRVVGKAEWMTPSQAEADDTTQREKKKKKKKAKRAQLGNPRFIVISADKTTHGALYENFYCARGEMENRIKECQLDLFADRISCGPCAPISCACGSRPSLMC</sequence>
<evidence type="ECO:0000259" key="2">
    <source>
        <dbReference type="Pfam" id="PF13701"/>
    </source>
</evidence>
<keyword evidence="3" id="KW-0614">Plasmid</keyword>
<evidence type="ECO:0000313" key="3">
    <source>
        <dbReference type="EMBL" id="ATQ70990.1"/>
    </source>
</evidence>
<feature type="domain" description="Transposase DDE" evidence="2">
    <location>
        <begin position="71"/>
        <end position="124"/>
    </location>
</feature>
<dbReference type="STRING" id="595536.GCA_000178815_00112"/>
<dbReference type="Pfam" id="PF13701">
    <property type="entry name" value="DDE_Tnp_1_4"/>
    <property type="match status" value="1"/>
</dbReference>
<dbReference type="Proteomes" id="UP000230709">
    <property type="component" value="Plasmid pOB3b3"/>
</dbReference>
<evidence type="ECO:0000256" key="1">
    <source>
        <dbReference type="SAM" id="MobiDB-lite"/>
    </source>
</evidence>
<feature type="compositionally biased region" description="Basic residues" evidence="1">
    <location>
        <begin position="63"/>
        <end position="73"/>
    </location>
</feature>
<dbReference type="AlphaFoldDB" id="A0A2D2D7K2"/>
<dbReference type="EMBL" id="CP023740">
    <property type="protein sequence ID" value="ATQ70990.1"/>
    <property type="molecule type" value="Genomic_DNA"/>
</dbReference>
<reference evidence="4" key="1">
    <citation type="submission" date="2017-10" db="EMBL/GenBank/DDBJ databases">
        <title>Completed PacBio SMRT sequence of Methylosinus trichosporium OB3b reveals presence of a third large plasmid.</title>
        <authorList>
            <person name="Charles T.C."/>
            <person name="Lynch M.D.J."/>
            <person name="Heil J.R."/>
            <person name="Cheng J."/>
        </authorList>
    </citation>
    <scope>NUCLEOTIDE SEQUENCE [LARGE SCALE GENOMIC DNA]</scope>
    <source>
        <strain evidence="4">OB3b</strain>
        <plasmid evidence="4">pob3b3</plasmid>
    </source>
</reference>
<feature type="region of interest" description="Disordered" evidence="1">
    <location>
        <begin position="47"/>
        <end position="74"/>
    </location>
</feature>
<evidence type="ECO:0000313" key="4">
    <source>
        <dbReference type="Proteomes" id="UP000230709"/>
    </source>
</evidence>
<protein>
    <recommendedName>
        <fullName evidence="2">Transposase DDE domain-containing protein</fullName>
    </recommendedName>
</protein>